<evidence type="ECO:0000313" key="3">
    <source>
        <dbReference type="Proteomes" id="UP000676194"/>
    </source>
</evidence>
<feature type="compositionally biased region" description="Basic and acidic residues" evidence="1">
    <location>
        <begin position="63"/>
        <end position="77"/>
    </location>
</feature>
<dbReference type="EMBL" id="CP074694">
    <property type="protein sequence ID" value="QVL33083.1"/>
    <property type="molecule type" value="Genomic_DNA"/>
</dbReference>
<dbReference type="Proteomes" id="UP000676194">
    <property type="component" value="Chromosome"/>
</dbReference>
<name>A0A8E6EYV7_9BACT</name>
<organism evidence="2 3">
    <name type="scientific">Telmatocola sphagniphila</name>
    <dbReference type="NCBI Taxonomy" id="1123043"/>
    <lineage>
        <taxon>Bacteria</taxon>
        <taxon>Pseudomonadati</taxon>
        <taxon>Planctomycetota</taxon>
        <taxon>Planctomycetia</taxon>
        <taxon>Gemmatales</taxon>
        <taxon>Gemmataceae</taxon>
    </lineage>
</organism>
<dbReference type="RefSeq" id="WP_213497973.1">
    <property type="nucleotide sequence ID" value="NZ_CP074694.1"/>
</dbReference>
<dbReference type="KEGG" id="tsph:KIH39_03980"/>
<sequence>MKNLLALFGLLVLVAVGVGWYQGWYQVNQLSSEGTYRVDVDARKFEDSVKKGAQWAGDALHDFSNRIGSDKSKESDISVKPNGGTDIQKPNMPATHR</sequence>
<keyword evidence="3" id="KW-1185">Reference proteome</keyword>
<evidence type="ECO:0000313" key="2">
    <source>
        <dbReference type="EMBL" id="QVL33083.1"/>
    </source>
</evidence>
<evidence type="ECO:0000256" key="1">
    <source>
        <dbReference type="SAM" id="MobiDB-lite"/>
    </source>
</evidence>
<accession>A0A8E6EYV7</accession>
<reference evidence="2" key="1">
    <citation type="submission" date="2021-05" db="EMBL/GenBank/DDBJ databases">
        <title>Complete genome sequence of the cellulolytic planctomycete Telmatocola sphagniphila SP2T and characterization of the first cellulase from planctomycetes.</title>
        <authorList>
            <person name="Rakitin A.L."/>
            <person name="Beletsky A.V."/>
            <person name="Naumoff D.G."/>
            <person name="Kulichevskaya I.S."/>
            <person name="Mardanov A.V."/>
            <person name="Ravin N.V."/>
            <person name="Dedysh S.N."/>
        </authorList>
    </citation>
    <scope>NUCLEOTIDE SEQUENCE</scope>
    <source>
        <strain evidence="2">SP2T</strain>
    </source>
</reference>
<proteinExistence type="predicted"/>
<dbReference type="AlphaFoldDB" id="A0A8E6EYV7"/>
<feature type="region of interest" description="Disordered" evidence="1">
    <location>
        <begin position="63"/>
        <end position="97"/>
    </location>
</feature>
<gene>
    <name evidence="2" type="ORF">KIH39_03980</name>
</gene>
<protein>
    <submittedName>
        <fullName evidence="2">Uncharacterized protein</fullName>
    </submittedName>
</protein>